<accession>A0A9P1DY80</accession>
<proteinExistence type="predicted"/>
<feature type="transmembrane region" description="Helical" evidence="1">
    <location>
        <begin position="36"/>
        <end position="56"/>
    </location>
</feature>
<evidence type="ECO:0000313" key="2">
    <source>
        <dbReference type="EMBL" id="CAH9059962.1"/>
    </source>
</evidence>
<keyword evidence="1" id="KW-0812">Transmembrane</keyword>
<evidence type="ECO:0000313" key="3">
    <source>
        <dbReference type="Proteomes" id="UP001152484"/>
    </source>
</evidence>
<dbReference type="AlphaFoldDB" id="A0A9P1DY80"/>
<keyword evidence="1" id="KW-1133">Transmembrane helix</keyword>
<gene>
    <name evidence="2" type="ORF">CEURO_LOCUS1494</name>
</gene>
<comment type="caution">
    <text evidence="2">The sequence shown here is derived from an EMBL/GenBank/DDBJ whole genome shotgun (WGS) entry which is preliminary data.</text>
</comment>
<name>A0A9P1DY80_CUSEU</name>
<dbReference type="EMBL" id="CAMAPE010000004">
    <property type="protein sequence ID" value="CAH9059962.1"/>
    <property type="molecule type" value="Genomic_DNA"/>
</dbReference>
<keyword evidence="3" id="KW-1185">Reference proteome</keyword>
<sequence>MWPRTAYAMDDFGAFLDDGHSLGLLENPKTKKDLRALFVLLKKLLVPIFLVATVFVNWGHPLIIAAKVTLILYTTKSSSVSIYLFVEEVSNYVKLKMVEVDVVWSNVIKLLNFV</sequence>
<keyword evidence="1" id="KW-0472">Membrane</keyword>
<organism evidence="2 3">
    <name type="scientific">Cuscuta europaea</name>
    <name type="common">European dodder</name>
    <dbReference type="NCBI Taxonomy" id="41803"/>
    <lineage>
        <taxon>Eukaryota</taxon>
        <taxon>Viridiplantae</taxon>
        <taxon>Streptophyta</taxon>
        <taxon>Embryophyta</taxon>
        <taxon>Tracheophyta</taxon>
        <taxon>Spermatophyta</taxon>
        <taxon>Magnoliopsida</taxon>
        <taxon>eudicotyledons</taxon>
        <taxon>Gunneridae</taxon>
        <taxon>Pentapetalae</taxon>
        <taxon>asterids</taxon>
        <taxon>lamiids</taxon>
        <taxon>Solanales</taxon>
        <taxon>Convolvulaceae</taxon>
        <taxon>Cuscuteae</taxon>
        <taxon>Cuscuta</taxon>
        <taxon>Cuscuta subgen. Cuscuta</taxon>
    </lineage>
</organism>
<dbReference type="Proteomes" id="UP001152484">
    <property type="component" value="Unassembled WGS sequence"/>
</dbReference>
<dbReference type="OrthoDB" id="748084at2759"/>
<reference evidence="2" key="1">
    <citation type="submission" date="2022-07" db="EMBL/GenBank/DDBJ databases">
        <authorList>
            <person name="Macas J."/>
            <person name="Novak P."/>
            <person name="Neumann P."/>
        </authorList>
    </citation>
    <scope>NUCLEOTIDE SEQUENCE</scope>
</reference>
<protein>
    <submittedName>
        <fullName evidence="2">Uncharacterized protein</fullName>
    </submittedName>
</protein>
<evidence type="ECO:0000256" key="1">
    <source>
        <dbReference type="SAM" id="Phobius"/>
    </source>
</evidence>